<reference evidence="7" key="1">
    <citation type="journal article" date="2014" name="Front. Microbiol.">
        <title>High frequency of phylogenetically diverse reductive dehalogenase-homologous genes in deep subseafloor sedimentary metagenomes.</title>
        <authorList>
            <person name="Kawai M."/>
            <person name="Futagami T."/>
            <person name="Toyoda A."/>
            <person name="Takaki Y."/>
            <person name="Nishi S."/>
            <person name="Hori S."/>
            <person name="Arai W."/>
            <person name="Tsubouchi T."/>
            <person name="Morono Y."/>
            <person name="Uchiyama I."/>
            <person name="Ito T."/>
            <person name="Fujiyama A."/>
            <person name="Inagaki F."/>
            <person name="Takami H."/>
        </authorList>
    </citation>
    <scope>NUCLEOTIDE SEQUENCE</scope>
    <source>
        <strain evidence="7">Expedition CK06-06</strain>
    </source>
</reference>
<evidence type="ECO:0000256" key="4">
    <source>
        <dbReference type="ARBA" id="ARBA00022989"/>
    </source>
</evidence>
<evidence type="ECO:0000256" key="6">
    <source>
        <dbReference type="SAM" id="Phobius"/>
    </source>
</evidence>
<comment type="caution">
    <text evidence="7">The sequence shown here is derived from an EMBL/GenBank/DDBJ whole genome shotgun (WGS) entry which is preliminary data.</text>
</comment>
<dbReference type="AlphaFoldDB" id="X0TBZ4"/>
<dbReference type="EMBL" id="BARS01009362">
    <property type="protein sequence ID" value="GAF73580.1"/>
    <property type="molecule type" value="Genomic_DNA"/>
</dbReference>
<keyword evidence="4 6" id="KW-1133">Transmembrane helix</keyword>
<dbReference type="PANTHER" id="PTHR38825">
    <property type="entry name" value="LYSINE EXPORTER PROTEIN (LYSE/YGGA)"/>
    <property type="match status" value="1"/>
</dbReference>
<feature type="transmembrane region" description="Helical" evidence="6">
    <location>
        <begin position="40"/>
        <end position="65"/>
    </location>
</feature>
<feature type="non-terminal residue" evidence="7">
    <location>
        <position position="1"/>
    </location>
</feature>
<proteinExistence type="predicted"/>
<evidence type="ECO:0000256" key="3">
    <source>
        <dbReference type="ARBA" id="ARBA00022692"/>
    </source>
</evidence>
<feature type="transmembrane region" description="Helical" evidence="6">
    <location>
        <begin position="6"/>
        <end position="28"/>
    </location>
</feature>
<evidence type="ECO:0008006" key="8">
    <source>
        <dbReference type="Google" id="ProtNLM"/>
    </source>
</evidence>
<evidence type="ECO:0000313" key="7">
    <source>
        <dbReference type="EMBL" id="GAF73580.1"/>
    </source>
</evidence>
<comment type="subcellular location">
    <subcellularLocation>
        <location evidence="1">Cell membrane</location>
        <topology evidence="1">Multi-pass membrane protein</topology>
    </subcellularLocation>
</comment>
<name>X0TBZ4_9ZZZZ</name>
<evidence type="ECO:0000256" key="5">
    <source>
        <dbReference type="ARBA" id="ARBA00023136"/>
    </source>
</evidence>
<dbReference type="Pfam" id="PF01810">
    <property type="entry name" value="LysE"/>
    <property type="match status" value="1"/>
</dbReference>
<accession>X0TBZ4</accession>
<protein>
    <recommendedName>
        <fullName evidence="8">Lysine transporter LysE</fullName>
    </recommendedName>
</protein>
<dbReference type="GO" id="GO:0006865">
    <property type="term" value="P:amino acid transport"/>
    <property type="evidence" value="ECO:0007669"/>
    <property type="project" value="InterPro"/>
</dbReference>
<feature type="transmembrane region" description="Helical" evidence="6">
    <location>
        <begin position="111"/>
        <end position="130"/>
    </location>
</feature>
<keyword evidence="5 6" id="KW-0472">Membrane</keyword>
<dbReference type="InterPro" id="IPR001123">
    <property type="entry name" value="LeuE-type"/>
</dbReference>
<dbReference type="GO" id="GO:0005886">
    <property type="term" value="C:plasma membrane"/>
    <property type="evidence" value="ECO:0007669"/>
    <property type="project" value="UniProtKB-SubCell"/>
</dbReference>
<sequence length="138" mass="14718">AQVVIGLVGGMLLVAMAVQMMISLKAGAEFESKTFKGKGVWAGLVLSASNPYFVFWWATIGLALATSARGFGVWAFGLFAVVHWLCDFICFGALAWASFKGSRWLGSSGQRIVLLVCSGALGLFGLMFIYKAAVTFFG</sequence>
<organism evidence="7">
    <name type="scientific">marine sediment metagenome</name>
    <dbReference type="NCBI Taxonomy" id="412755"/>
    <lineage>
        <taxon>unclassified sequences</taxon>
        <taxon>metagenomes</taxon>
        <taxon>ecological metagenomes</taxon>
    </lineage>
</organism>
<evidence type="ECO:0000256" key="2">
    <source>
        <dbReference type="ARBA" id="ARBA00022475"/>
    </source>
</evidence>
<keyword evidence="2" id="KW-1003">Cell membrane</keyword>
<dbReference type="PANTHER" id="PTHR38825:SF1">
    <property type="entry name" value="TRANSPORTER, LYSE FAMILY"/>
    <property type="match status" value="1"/>
</dbReference>
<feature type="transmembrane region" description="Helical" evidence="6">
    <location>
        <begin position="71"/>
        <end position="99"/>
    </location>
</feature>
<gene>
    <name evidence="7" type="ORF">S01H1_17620</name>
</gene>
<keyword evidence="3 6" id="KW-0812">Transmembrane</keyword>
<evidence type="ECO:0000256" key="1">
    <source>
        <dbReference type="ARBA" id="ARBA00004651"/>
    </source>
</evidence>